<protein>
    <submittedName>
        <fullName evidence="2">Uncharacterized protein</fullName>
    </submittedName>
</protein>
<sequence length="187" mass="19924">MDTGDVGINYAAGQGKNFETGKNPTQYSWAFNNYLRENHGVFAMGSHVSAGIEDILAEDNVSFLSDNGLYILSTPPTGGGVRRIVFRDTAMRETGTSNKNIHAGGRVFTNGGLIGSPVTITLAFKAGSNFFENATKSAQFRDITIQRVTIENTNASSGNPAISMDGVSASNVSGSYPETNNINVVRF</sequence>
<accession>A0A915CYM0</accession>
<dbReference type="InterPro" id="IPR012334">
    <property type="entry name" value="Pectin_lyas_fold"/>
</dbReference>
<evidence type="ECO:0000313" key="1">
    <source>
        <dbReference type="Proteomes" id="UP000887574"/>
    </source>
</evidence>
<dbReference type="WBParaSite" id="jg14046">
    <property type="protein sequence ID" value="jg14046"/>
    <property type="gene ID" value="jg14046"/>
</dbReference>
<keyword evidence="1" id="KW-1185">Reference proteome</keyword>
<reference evidence="2" key="1">
    <citation type="submission" date="2022-11" db="UniProtKB">
        <authorList>
            <consortium name="WormBaseParasite"/>
        </authorList>
    </citation>
    <scope>IDENTIFICATION</scope>
</reference>
<organism evidence="1 2">
    <name type="scientific">Ditylenchus dipsaci</name>
    <dbReference type="NCBI Taxonomy" id="166011"/>
    <lineage>
        <taxon>Eukaryota</taxon>
        <taxon>Metazoa</taxon>
        <taxon>Ecdysozoa</taxon>
        <taxon>Nematoda</taxon>
        <taxon>Chromadorea</taxon>
        <taxon>Rhabditida</taxon>
        <taxon>Tylenchina</taxon>
        <taxon>Tylenchomorpha</taxon>
        <taxon>Sphaerularioidea</taxon>
        <taxon>Anguinidae</taxon>
        <taxon>Anguininae</taxon>
        <taxon>Ditylenchus</taxon>
    </lineage>
</organism>
<dbReference type="SUPFAM" id="SSF51126">
    <property type="entry name" value="Pectin lyase-like"/>
    <property type="match status" value="1"/>
</dbReference>
<dbReference type="Gene3D" id="2.160.20.10">
    <property type="entry name" value="Single-stranded right-handed beta-helix, Pectin lyase-like"/>
    <property type="match status" value="1"/>
</dbReference>
<proteinExistence type="predicted"/>
<dbReference type="InterPro" id="IPR011050">
    <property type="entry name" value="Pectin_lyase_fold/virulence"/>
</dbReference>
<dbReference type="AlphaFoldDB" id="A0A915CYM0"/>
<evidence type="ECO:0000313" key="2">
    <source>
        <dbReference type="WBParaSite" id="jg14046"/>
    </source>
</evidence>
<name>A0A915CYM0_9BILA</name>
<dbReference type="Proteomes" id="UP000887574">
    <property type="component" value="Unplaced"/>
</dbReference>